<evidence type="ECO:0000256" key="1">
    <source>
        <dbReference type="SAM" id="MobiDB-lite"/>
    </source>
</evidence>
<evidence type="ECO:0000313" key="2">
    <source>
        <dbReference type="Proteomes" id="UP000504637"/>
    </source>
</evidence>
<feature type="region of interest" description="Disordered" evidence="1">
    <location>
        <begin position="45"/>
        <end position="66"/>
    </location>
</feature>
<reference evidence="3" key="1">
    <citation type="submission" date="2020-01" db="EMBL/GenBank/DDBJ databases">
        <authorList>
            <consortium name="DOE Joint Genome Institute"/>
            <person name="Haridas S."/>
            <person name="Albert R."/>
            <person name="Binder M."/>
            <person name="Bloem J."/>
            <person name="Labutti K."/>
            <person name="Salamov A."/>
            <person name="Andreopoulos B."/>
            <person name="Baker S.E."/>
            <person name="Barry K."/>
            <person name="Bills G."/>
            <person name="Bluhm B.H."/>
            <person name="Cannon C."/>
            <person name="Castanera R."/>
            <person name="Culley D.E."/>
            <person name="Daum C."/>
            <person name="Ezra D."/>
            <person name="Gonzalez J.B."/>
            <person name="Henrissat B."/>
            <person name="Kuo A."/>
            <person name="Liang C."/>
            <person name="Lipzen A."/>
            <person name="Lutzoni F."/>
            <person name="Magnuson J."/>
            <person name="Mondo S."/>
            <person name="Nolan M."/>
            <person name="Ohm R."/>
            <person name="Pangilinan J."/>
            <person name="Park H.-J."/>
            <person name="Ramirez L."/>
            <person name="Alfaro M."/>
            <person name="Sun H."/>
            <person name="Tritt A."/>
            <person name="Yoshinaga Y."/>
            <person name="Zwiers L.-H."/>
            <person name="Turgeon B.G."/>
            <person name="Goodwin S.B."/>
            <person name="Spatafora J.W."/>
            <person name="Crous P.W."/>
            <person name="Grigoriev I.V."/>
        </authorList>
    </citation>
    <scope>NUCLEOTIDE SEQUENCE</scope>
    <source>
        <strain evidence="3">CBS 342.82</strain>
    </source>
</reference>
<reference evidence="3" key="2">
    <citation type="submission" date="2020-04" db="EMBL/GenBank/DDBJ databases">
        <authorList>
            <consortium name="NCBI Genome Project"/>
        </authorList>
    </citation>
    <scope>NUCLEOTIDE SEQUENCE</scope>
    <source>
        <strain evidence="3">CBS 342.82</strain>
    </source>
</reference>
<feature type="compositionally biased region" description="Pro residues" evidence="1">
    <location>
        <begin position="47"/>
        <end position="58"/>
    </location>
</feature>
<proteinExistence type="predicted"/>
<accession>A0A6J3LY42</accession>
<dbReference type="Proteomes" id="UP000504637">
    <property type="component" value="Unplaced"/>
</dbReference>
<reference evidence="3" key="3">
    <citation type="submission" date="2025-08" db="UniProtKB">
        <authorList>
            <consortium name="RefSeq"/>
        </authorList>
    </citation>
    <scope>IDENTIFICATION</scope>
    <source>
        <strain evidence="3">CBS 342.82</strain>
    </source>
</reference>
<protein>
    <submittedName>
        <fullName evidence="3">Uncharacterized protein</fullName>
    </submittedName>
</protein>
<organism evidence="3">
    <name type="scientific">Dissoconium aciculare CBS 342.82</name>
    <dbReference type="NCBI Taxonomy" id="1314786"/>
    <lineage>
        <taxon>Eukaryota</taxon>
        <taxon>Fungi</taxon>
        <taxon>Dikarya</taxon>
        <taxon>Ascomycota</taxon>
        <taxon>Pezizomycotina</taxon>
        <taxon>Dothideomycetes</taxon>
        <taxon>Dothideomycetidae</taxon>
        <taxon>Mycosphaerellales</taxon>
        <taxon>Dissoconiaceae</taxon>
        <taxon>Dissoconium</taxon>
    </lineage>
</organism>
<evidence type="ECO:0000313" key="3">
    <source>
        <dbReference type="RefSeq" id="XP_033457712.1"/>
    </source>
</evidence>
<gene>
    <name evidence="3" type="ORF">K489DRAFT_382610</name>
</gene>
<sequence>MFAPYGRPKNTFQCIGSGRVELAPSSVELQLFSLLFGAPFVTGASVAPPPPPPPPPQSPCTVVVGM</sequence>
<dbReference type="AlphaFoldDB" id="A0A6J3LY42"/>
<dbReference type="GeneID" id="54363218"/>
<keyword evidence="2" id="KW-1185">Reference proteome</keyword>
<name>A0A6J3LY42_9PEZI</name>
<dbReference type="RefSeq" id="XP_033457712.1">
    <property type="nucleotide sequence ID" value="XM_033605418.1"/>
</dbReference>